<organism evidence="2 3">
    <name type="scientific">Moorena producens (strain JHB)</name>
    <dbReference type="NCBI Taxonomy" id="1454205"/>
    <lineage>
        <taxon>Bacteria</taxon>
        <taxon>Bacillati</taxon>
        <taxon>Cyanobacteriota</taxon>
        <taxon>Cyanophyceae</taxon>
        <taxon>Coleofasciculales</taxon>
        <taxon>Coleofasciculaceae</taxon>
        <taxon>Moorena</taxon>
    </lineage>
</organism>
<evidence type="ECO:0008006" key="4">
    <source>
        <dbReference type="Google" id="ProtNLM"/>
    </source>
</evidence>
<dbReference type="AlphaFoldDB" id="A0A1D9FY14"/>
<gene>
    <name evidence="2" type="ORF">BJP36_10335</name>
</gene>
<evidence type="ECO:0000313" key="3">
    <source>
        <dbReference type="Proteomes" id="UP000176944"/>
    </source>
</evidence>
<keyword evidence="1" id="KW-0472">Membrane</keyword>
<protein>
    <recommendedName>
        <fullName evidence="4">Transposase</fullName>
    </recommendedName>
</protein>
<sequence length="119" mass="13808">MVPTTREETNLSGHRLTSLILIVAIAYSWATFKGQDIKNKGVQKYVGRVKESGRIERRHSGATQGRFTRPLESAPSSFYIGLYGQNWVSFMESCWDLVKELMRLNRNKLEYYLRRAISF</sequence>
<proteinExistence type="predicted"/>
<dbReference type="EMBL" id="CP017708">
    <property type="protein sequence ID" value="AOY80258.1"/>
    <property type="molecule type" value="Genomic_DNA"/>
</dbReference>
<accession>A0A1D9FY14</accession>
<keyword evidence="1" id="KW-0812">Transmembrane</keyword>
<feature type="transmembrane region" description="Helical" evidence="1">
    <location>
        <begin position="12"/>
        <end position="30"/>
    </location>
</feature>
<reference evidence="3" key="1">
    <citation type="submission" date="2016-10" db="EMBL/GenBank/DDBJ databases">
        <title>Comparative genomics uncovers the prolific and rare metabolic potential of the cyanobacterial genus Moorea.</title>
        <authorList>
            <person name="Leao T."/>
            <person name="Castelao G."/>
            <person name="Korobeynikov A."/>
            <person name="Monroe E.A."/>
            <person name="Podell S."/>
            <person name="Glukhov E."/>
            <person name="Allen E."/>
            <person name="Gerwick W.H."/>
            <person name="Gerwick L."/>
        </authorList>
    </citation>
    <scope>NUCLEOTIDE SEQUENCE [LARGE SCALE GENOMIC DNA]</scope>
    <source>
        <strain evidence="3">JHB</strain>
    </source>
</reference>
<dbReference type="Proteomes" id="UP000176944">
    <property type="component" value="Chromosome"/>
</dbReference>
<evidence type="ECO:0000313" key="2">
    <source>
        <dbReference type="EMBL" id="AOY80258.1"/>
    </source>
</evidence>
<evidence type="ECO:0000256" key="1">
    <source>
        <dbReference type="SAM" id="Phobius"/>
    </source>
</evidence>
<keyword evidence="1" id="KW-1133">Transmembrane helix</keyword>
<name>A0A1D9FY14_MOOP1</name>